<feature type="compositionally biased region" description="Low complexity" evidence="2">
    <location>
        <begin position="68"/>
        <end position="104"/>
    </location>
</feature>
<feature type="compositionally biased region" description="Low complexity" evidence="2">
    <location>
        <begin position="40"/>
        <end position="53"/>
    </location>
</feature>
<protein>
    <submittedName>
        <fullName evidence="3">Spermidine/putrescine-binding periplasmic protein-like protein</fullName>
    </submittedName>
</protein>
<dbReference type="KEGG" id="sro:Sros_1949"/>
<dbReference type="Gene3D" id="3.40.190.10">
    <property type="entry name" value="Periplasmic binding protein-like II"/>
    <property type="match status" value="2"/>
</dbReference>
<dbReference type="PANTHER" id="PTHR30222">
    <property type="entry name" value="SPERMIDINE/PUTRESCINE-BINDING PERIPLASMIC PROTEIN"/>
    <property type="match status" value="1"/>
</dbReference>
<evidence type="ECO:0000256" key="2">
    <source>
        <dbReference type="SAM" id="MobiDB-lite"/>
    </source>
</evidence>
<dbReference type="STRING" id="479432.Sros_1949"/>
<evidence type="ECO:0000313" key="3">
    <source>
        <dbReference type="EMBL" id="ACZ84937.1"/>
    </source>
</evidence>
<dbReference type="RefSeq" id="WP_012888682.1">
    <property type="nucleotide sequence ID" value="NC_013595.1"/>
</dbReference>
<dbReference type="PANTHER" id="PTHR30222:SF18">
    <property type="entry name" value="BIFUNCTIONAL POLYHYDROXYBUTYRATE SYNTHASE _ ABC TRANSPORTER PERIPLASMIC BINDING PROTEIN-RELATED"/>
    <property type="match status" value="1"/>
</dbReference>
<dbReference type="HOGENOM" id="CLU_026974_1_5_11"/>
<gene>
    <name evidence="3" type="ordered locus">Sros_1949</name>
</gene>
<keyword evidence="1" id="KW-0732">Signal</keyword>
<reference evidence="3 4" key="1">
    <citation type="journal article" date="2010" name="Stand. Genomic Sci.">
        <title>Complete genome sequence of Streptosporangium roseum type strain (NI 9100).</title>
        <authorList>
            <person name="Nolan M."/>
            <person name="Sikorski J."/>
            <person name="Jando M."/>
            <person name="Lucas S."/>
            <person name="Lapidus A."/>
            <person name="Glavina Del Rio T."/>
            <person name="Chen F."/>
            <person name="Tice H."/>
            <person name="Pitluck S."/>
            <person name="Cheng J.F."/>
            <person name="Chertkov O."/>
            <person name="Sims D."/>
            <person name="Meincke L."/>
            <person name="Brettin T."/>
            <person name="Han C."/>
            <person name="Detter J.C."/>
            <person name="Bruce D."/>
            <person name="Goodwin L."/>
            <person name="Land M."/>
            <person name="Hauser L."/>
            <person name="Chang Y.J."/>
            <person name="Jeffries C.D."/>
            <person name="Ivanova N."/>
            <person name="Mavromatis K."/>
            <person name="Mikhailova N."/>
            <person name="Chen A."/>
            <person name="Palaniappan K."/>
            <person name="Chain P."/>
            <person name="Rohde M."/>
            <person name="Goker M."/>
            <person name="Bristow J."/>
            <person name="Eisen J.A."/>
            <person name="Markowitz V."/>
            <person name="Hugenholtz P."/>
            <person name="Kyrpides N.C."/>
            <person name="Klenk H.P."/>
        </authorList>
    </citation>
    <scope>NUCLEOTIDE SEQUENCE [LARGE SCALE GENOMIC DNA]</scope>
    <source>
        <strain evidence="4">ATCC 12428 / DSM 43021 / JCM 3005 / NI 9100</strain>
    </source>
</reference>
<dbReference type="eggNOG" id="COG0687">
    <property type="taxonomic scope" value="Bacteria"/>
</dbReference>
<evidence type="ECO:0000313" key="4">
    <source>
        <dbReference type="Proteomes" id="UP000002029"/>
    </source>
</evidence>
<keyword evidence="4" id="KW-1185">Reference proteome</keyword>
<sequence>MTRDRGRRTRLGVLVGASGLALAVAVPAGIASTAPPVGAVSAAQSAGSPPARALADAPPVGRPPVPDTARPVGAAGTAPTAAAAPTRGPGSGASPSPKPSASIGKGEGTLQVLTFQGHVEYGGTSARANWVSSFEEDTGCRVVKLDRVRTGEEMAAKLLGNSYDVISPPPDLAGLLIAERRVAPVETALIEAYKHIPKRLRELPALRREGKVYGIPYLWGVNQVIYELGRPQGPEALYTTSPVAIRDSPLSIADAALALARTGPGPEVKDPFQLTAAQLDAAVKLLAERDGPDRVYWKDSIDVIRALAAGSVRLAQALPYHRDLFQRAGRPMKALDGAPMTGWVDSWMLAAKPASPNCAYKWLNWTSSAEAQRSAAAWTGLAPANPEACTGRARRMCEVYRVRDDAWVRRVFFATRPTRDCGGRGGECTDYTDWTQRWKNLVK</sequence>
<feature type="region of interest" description="Disordered" evidence="2">
    <location>
        <begin position="40"/>
        <end position="105"/>
    </location>
</feature>
<dbReference type="SUPFAM" id="SSF53850">
    <property type="entry name" value="Periplasmic binding protein-like II"/>
    <property type="match status" value="1"/>
</dbReference>
<organism evidence="3 4">
    <name type="scientific">Streptosporangium roseum (strain ATCC 12428 / DSM 43021 / JCM 3005 / KCTC 9067 / NCIMB 10171 / NRRL 2505 / NI 9100)</name>
    <dbReference type="NCBI Taxonomy" id="479432"/>
    <lineage>
        <taxon>Bacteria</taxon>
        <taxon>Bacillati</taxon>
        <taxon>Actinomycetota</taxon>
        <taxon>Actinomycetes</taxon>
        <taxon>Streptosporangiales</taxon>
        <taxon>Streptosporangiaceae</taxon>
        <taxon>Streptosporangium</taxon>
    </lineage>
</organism>
<accession>D2AUS5</accession>
<dbReference type="AlphaFoldDB" id="D2AUS5"/>
<dbReference type="OrthoDB" id="9813777at2"/>
<dbReference type="EMBL" id="CP001814">
    <property type="protein sequence ID" value="ACZ84937.1"/>
    <property type="molecule type" value="Genomic_DNA"/>
</dbReference>
<name>D2AUS5_STRRD</name>
<proteinExistence type="predicted"/>
<dbReference type="Proteomes" id="UP000002029">
    <property type="component" value="Chromosome"/>
</dbReference>
<evidence type="ECO:0000256" key="1">
    <source>
        <dbReference type="ARBA" id="ARBA00022729"/>
    </source>
</evidence>